<dbReference type="AlphaFoldDB" id="A0A2P2MUI2"/>
<accession>A0A2P2MUI2</accession>
<evidence type="ECO:0000313" key="1">
    <source>
        <dbReference type="EMBL" id="MBX33887.1"/>
    </source>
</evidence>
<protein>
    <submittedName>
        <fullName evidence="1">Uncharacterized protein MANES_15G192700</fullName>
    </submittedName>
</protein>
<organism evidence="1">
    <name type="scientific">Rhizophora mucronata</name>
    <name type="common">Asiatic mangrove</name>
    <dbReference type="NCBI Taxonomy" id="61149"/>
    <lineage>
        <taxon>Eukaryota</taxon>
        <taxon>Viridiplantae</taxon>
        <taxon>Streptophyta</taxon>
        <taxon>Embryophyta</taxon>
        <taxon>Tracheophyta</taxon>
        <taxon>Spermatophyta</taxon>
        <taxon>Magnoliopsida</taxon>
        <taxon>eudicotyledons</taxon>
        <taxon>Gunneridae</taxon>
        <taxon>Pentapetalae</taxon>
        <taxon>rosids</taxon>
        <taxon>fabids</taxon>
        <taxon>Malpighiales</taxon>
        <taxon>Rhizophoraceae</taxon>
        <taxon>Rhizophora</taxon>
    </lineage>
</organism>
<reference evidence="1" key="1">
    <citation type="submission" date="2018-02" db="EMBL/GenBank/DDBJ databases">
        <title>Rhizophora mucronata_Transcriptome.</title>
        <authorList>
            <person name="Meera S.P."/>
            <person name="Sreeshan A."/>
            <person name="Augustine A."/>
        </authorList>
    </citation>
    <scope>NUCLEOTIDE SEQUENCE</scope>
    <source>
        <tissue evidence="1">Leaf</tissue>
    </source>
</reference>
<proteinExistence type="predicted"/>
<name>A0A2P2MUI2_RHIMU</name>
<sequence>MACIRAELPNETQVLTDDSIWFFSLLIGMPLVEYKLIFPHNPDSLSYQYLPGYNFHGGNENPSSAAISSGFRGNPFTISCSGQS</sequence>
<dbReference type="EMBL" id="GGEC01053403">
    <property type="protein sequence ID" value="MBX33887.1"/>
    <property type="molecule type" value="Transcribed_RNA"/>
</dbReference>